<dbReference type="PANTHER" id="PTHR23015:SF4">
    <property type="entry name" value="DUF38 DOMAIN-CONTAINING PROTEIN-RELATED"/>
    <property type="match status" value="1"/>
</dbReference>
<dbReference type="AlphaFoldDB" id="A8WY69"/>
<dbReference type="Proteomes" id="UP000008549">
    <property type="component" value="Unassembled WGS sequence"/>
</dbReference>
<dbReference type="WormBase" id="CBG04668">
    <property type="protein sequence ID" value="CBP42027"/>
    <property type="gene ID" value="WBGene00027296"/>
</dbReference>
<dbReference type="InParanoid" id="A8WY69"/>
<dbReference type="PROSITE" id="PS50181">
    <property type="entry name" value="FBOX"/>
    <property type="match status" value="1"/>
</dbReference>
<protein>
    <submittedName>
        <fullName evidence="2">Protein CBG04668</fullName>
    </submittedName>
</protein>
<sequence length="196" mass="23270">MSSIIEMPELVLETIIGFLNFQAVYTLRQVCKDFRSFIDDLKKSKLPDSKFKKIHIFLKNEETIRLTFIWSFGSEIEIERYFEKEKPGFFDLISQGMCLKYFENNKNCSEKEDLEFYISSPDFELSHLTSTHFEERESLSTAWGAPFECQYSRFWFFQMKNSKILKITYQCVVFKVQIWFTCIEIGNVPQGAIIQD</sequence>
<dbReference type="InterPro" id="IPR001810">
    <property type="entry name" value="F-box_dom"/>
</dbReference>
<reference evidence="2 3" key="2">
    <citation type="journal article" date="2011" name="PLoS Genet.">
        <title>Caenorhabditis briggsae recombinant inbred line genotypes reveal inter-strain incompatibility and the evolution of recombination.</title>
        <authorList>
            <person name="Ross J.A."/>
            <person name="Koboldt D.C."/>
            <person name="Staisch J.E."/>
            <person name="Chamberlin H.M."/>
            <person name="Gupta B.P."/>
            <person name="Miller R.D."/>
            <person name="Baird S.E."/>
            <person name="Haag E.S."/>
        </authorList>
    </citation>
    <scope>NUCLEOTIDE SEQUENCE [LARGE SCALE GENOMIC DNA]</scope>
    <source>
        <strain evidence="2 3">AF16</strain>
    </source>
</reference>
<name>A8WY69_CAEBR</name>
<dbReference type="InterPro" id="IPR040161">
    <property type="entry name" value="FB224"/>
</dbReference>
<reference evidence="2 3" key="1">
    <citation type="journal article" date="2003" name="PLoS Biol.">
        <title>The genome sequence of Caenorhabditis briggsae: a platform for comparative genomics.</title>
        <authorList>
            <person name="Stein L.D."/>
            <person name="Bao Z."/>
            <person name="Blasiar D."/>
            <person name="Blumenthal T."/>
            <person name="Brent M.R."/>
            <person name="Chen N."/>
            <person name="Chinwalla A."/>
            <person name="Clarke L."/>
            <person name="Clee C."/>
            <person name="Coghlan A."/>
            <person name="Coulson A."/>
            <person name="D'Eustachio P."/>
            <person name="Fitch D.H."/>
            <person name="Fulton L.A."/>
            <person name="Fulton R.E."/>
            <person name="Griffiths-Jones S."/>
            <person name="Harris T.W."/>
            <person name="Hillier L.W."/>
            <person name="Kamath R."/>
            <person name="Kuwabara P.E."/>
            <person name="Mardis E.R."/>
            <person name="Marra M.A."/>
            <person name="Miner T.L."/>
            <person name="Minx P."/>
            <person name="Mullikin J.C."/>
            <person name="Plumb R.W."/>
            <person name="Rogers J."/>
            <person name="Schein J.E."/>
            <person name="Sohrmann M."/>
            <person name="Spieth J."/>
            <person name="Stajich J.E."/>
            <person name="Wei C."/>
            <person name="Willey D."/>
            <person name="Wilson R.K."/>
            <person name="Durbin R."/>
            <person name="Waterston R.H."/>
        </authorList>
    </citation>
    <scope>NUCLEOTIDE SEQUENCE [LARGE SCALE GENOMIC DNA]</scope>
    <source>
        <strain evidence="2 3">AF16</strain>
    </source>
</reference>
<dbReference type="InterPro" id="IPR036047">
    <property type="entry name" value="F-box-like_dom_sf"/>
</dbReference>
<keyword evidence="3" id="KW-1185">Reference proteome</keyword>
<accession>A8WY69</accession>
<organism evidence="2 3">
    <name type="scientific">Caenorhabditis briggsae</name>
    <dbReference type="NCBI Taxonomy" id="6238"/>
    <lineage>
        <taxon>Eukaryota</taxon>
        <taxon>Metazoa</taxon>
        <taxon>Ecdysozoa</taxon>
        <taxon>Nematoda</taxon>
        <taxon>Chromadorea</taxon>
        <taxon>Rhabditida</taxon>
        <taxon>Rhabditina</taxon>
        <taxon>Rhabditomorpha</taxon>
        <taxon>Rhabditoidea</taxon>
        <taxon>Rhabditidae</taxon>
        <taxon>Peloderinae</taxon>
        <taxon>Caenorhabditis</taxon>
    </lineage>
</organism>
<dbReference type="HOGENOM" id="CLU_1391371_0_0_1"/>
<dbReference type="CTD" id="8579865"/>
<dbReference type="SUPFAM" id="SSF81383">
    <property type="entry name" value="F-box domain"/>
    <property type="match status" value="1"/>
</dbReference>
<evidence type="ECO:0000259" key="1">
    <source>
        <dbReference type="PROSITE" id="PS50181"/>
    </source>
</evidence>
<dbReference type="Pfam" id="PF00646">
    <property type="entry name" value="F-box"/>
    <property type="match status" value="1"/>
</dbReference>
<proteinExistence type="predicted"/>
<evidence type="ECO:0000313" key="3">
    <source>
        <dbReference type="Proteomes" id="UP000008549"/>
    </source>
</evidence>
<dbReference type="RefSeq" id="XP_002637868.1">
    <property type="nucleotide sequence ID" value="XM_002637822.1"/>
</dbReference>
<evidence type="ECO:0000313" key="4">
    <source>
        <dbReference type="WormBase" id="CBG04668"/>
    </source>
</evidence>
<feature type="domain" description="F-box" evidence="1">
    <location>
        <begin position="1"/>
        <end position="54"/>
    </location>
</feature>
<dbReference type="CDD" id="cd22150">
    <property type="entry name" value="F-box_CeFBXA-like"/>
    <property type="match status" value="1"/>
</dbReference>
<evidence type="ECO:0000313" key="2">
    <source>
        <dbReference type="EMBL" id="CAP25327.1"/>
    </source>
</evidence>
<dbReference type="GeneID" id="8579865"/>
<dbReference type="KEGG" id="cbr:CBG_04668"/>
<gene>
    <name evidence="2 4" type="ORF">CBG04668</name>
    <name evidence="2" type="ORF">CBG_04668</name>
</gene>
<dbReference type="EMBL" id="HE601135">
    <property type="protein sequence ID" value="CAP25327.1"/>
    <property type="molecule type" value="Genomic_DNA"/>
</dbReference>
<dbReference type="PANTHER" id="PTHR23015">
    <property type="entry name" value="UNCHARACTERIZED C.ELEGANS PROTEIN"/>
    <property type="match status" value="1"/>
</dbReference>